<evidence type="ECO:0000256" key="1">
    <source>
        <dbReference type="SAM" id="Phobius"/>
    </source>
</evidence>
<dbReference type="Proteomes" id="UP000006906">
    <property type="component" value="Unassembled WGS sequence"/>
</dbReference>
<dbReference type="GeneID" id="5727770"/>
<organism evidence="2 3">
    <name type="scientific">Chlamydomonas reinhardtii</name>
    <name type="common">Chlamydomonas smithii</name>
    <dbReference type="NCBI Taxonomy" id="3055"/>
    <lineage>
        <taxon>Eukaryota</taxon>
        <taxon>Viridiplantae</taxon>
        <taxon>Chlorophyta</taxon>
        <taxon>core chlorophytes</taxon>
        <taxon>Chlorophyceae</taxon>
        <taxon>CS clade</taxon>
        <taxon>Chlamydomonadales</taxon>
        <taxon>Chlamydomonadaceae</taxon>
        <taxon>Chlamydomonas</taxon>
    </lineage>
</organism>
<evidence type="ECO:0000313" key="2">
    <source>
        <dbReference type="EMBL" id="PNW69668.1"/>
    </source>
</evidence>
<dbReference type="AlphaFoldDB" id="A0A2K3CN32"/>
<dbReference type="OMA" id="YLAPYIT"/>
<accession>A0A2K3CN32</accession>
<feature type="transmembrane region" description="Helical" evidence="1">
    <location>
        <begin position="59"/>
        <end position="80"/>
    </location>
</feature>
<dbReference type="RefSeq" id="XP_042914095.1">
    <property type="nucleotide sequence ID" value="XM_043072975.1"/>
</dbReference>
<protein>
    <submittedName>
        <fullName evidence="2">Uncharacterized protein</fullName>
    </submittedName>
</protein>
<keyword evidence="1" id="KW-1133">Transmembrane helix</keyword>
<dbReference type="InParanoid" id="A0A2K3CN32"/>
<dbReference type="Gramene" id="PNW69668">
    <property type="protein sequence ID" value="PNW69668"/>
    <property type="gene ID" value="CHLRE_26g756747v5"/>
</dbReference>
<keyword evidence="1" id="KW-0472">Membrane</keyword>
<keyword evidence="3" id="KW-1185">Reference proteome</keyword>
<feature type="transmembrane region" description="Helical" evidence="1">
    <location>
        <begin position="92"/>
        <end position="111"/>
    </location>
</feature>
<gene>
    <name evidence="2" type="ORF">CHLRE_26g756747v5</name>
</gene>
<evidence type="ECO:0000313" key="3">
    <source>
        <dbReference type="Proteomes" id="UP000006906"/>
    </source>
</evidence>
<sequence length="282" mass="29780">MVVASFTEPAQQHRAPFPLIPTGVHIATMLAAAYPHFDIVDEKFVFRTSPETFADSLRYTTLGCVLLAAGHYACQFVAALRPLRHEYLGTMALLQLLYVGLLAGRAVLHPAAARADWAGSAVGALAALLSLVLTLYDKYDPRICPVAEAASEEELRDRLPSGSDAATLAAARSLAVRHAAARNAVRVTAAWLVPAATHALWLLYAVNLNMSYLAPYITASPSSYGAAVQSALSYCSAVPYREYVVLLVDGLAVLRLAAAVSGGGKKEAAEAKAAKAGEAKSD</sequence>
<dbReference type="KEGG" id="cre:CHLRE_26g756747v5"/>
<dbReference type="PaxDb" id="3055-EDO97090"/>
<feature type="transmembrane region" description="Helical" evidence="1">
    <location>
        <begin position="117"/>
        <end position="136"/>
    </location>
</feature>
<reference evidence="2 3" key="1">
    <citation type="journal article" date="2007" name="Science">
        <title>The Chlamydomonas genome reveals the evolution of key animal and plant functions.</title>
        <authorList>
            <person name="Merchant S.S."/>
            <person name="Prochnik S.E."/>
            <person name="Vallon O."/>
            <person name="Harris E.H."/>
            <person name="Karpowicz S.J."/>
            <person name="Witman G.B."/>
            <person name="Terry A."/>
            <person name="Salamov A."/>
            <person name="Fritz-Laylin L.K."/>
            <person name="Marechal-Drouard L."/>
            <person name="Marshall W.F."/>
            <person name="Qu L.H."/>
            <person name="Nelson D.R."/>
            <person name="Sanderfoot A.A."/>
            <person name="Spalding M.H."/>
            <person name="Kapitonov V.V."/>
            <person name="Ren Q."/>
            <person name="Ferris P."/>
            <person name="Lindquist E."/>
            <person name="Shapiro H."/>
            <person name="Lucas S.M."/>
            <person name="Grimwood J."/>
            <person name="Schmutz J."/>
            <person name="Cardol P."/>
            <person name="Cerutti H."/>
            <person name="Chanfreau G."/>
            <person name="Chen C.L."/>
            <person name="Cognat V."/>
            <person name="Croft M.T."/>
            <person name="Dent R."/>
            <person name="Dutcher S."/>
            <person name="Fernandez E."/>
            <person name="Fukuzawa H."/>
            <person name="Gonzalez-Ballester D."/>
            <person name="Gonzalez-Halphen D."/>
            <person name="Hallmann A."/>
            <person name="Hanikenne M."/>
            <person name="Hippler M."/>
            <person name="Inwood W."/>
            <person name="Jabbari K."/>
            <person name="Kalanon M."/>
            <person name="Kuras R."/>
            <person name="Lefebvre P.A."/>
            <person name="Lemaire S.D."/>
            <person name="Lobanov A.V."/>
            <person name="Lohr M."/>
            <person name="Manuell A."/>
            <person name="Meier I."/>
            <person name="Mets L."/>
            <person name="Mittag M."/>
            <person name="Mittelmeier T."/>
            <person name="Moroney J.V."/>
            <person name="Moseley J."/>
            <person name="Napoli C."/>
            <person name="Nedelcu A.M."/>
            <person name="Niyogi K."/>
            <person name="Novoselov S.V."/>
            <person name="Paulsen I.T."/>
            <person name="Pazour G."/>
            <person name="Purton S."/>
            <person name="Ral J.P."/>
            <person name="Riano-Pachon D.M."/>
            <person name="Riekhof W."/>
            <person name="Rymarquis L."/>
            <person name="Schroda M."/>
            <person name="Stern D."/>
            <person name="Umen J."/>
            <person name="Willows R."/>
            <person name="Wilson N."/>
            <person name="Zimmer S.L."/>
            <person name="Allmer J."/>
            <person name="Balk J."/>
            <person name="Bisova K."/>
            <person name="Chen C.J."/>
            <person name="Elias M."/>
            <person name="Gendler K."/>
            <person name="Hauser C."/>
            <person name="Lamb M.R."/>
            <person name="Ledford H."/>
            <person name="Long J.C."/>
            <person name="Minagawa J."/>
            <person name="Page M.D."/>
            <person name="Pan J."/>
            <person name="Pootakham W."/>
            <person name="Roje S."/>
            <person name="Rose A."/>
            <person name="Stahlberg E."/>
            <person name="Terauchi A.M."/>
            <person name="Yang P."/>
            <person name="Ball S."/>
            <person name="Bowler C."/>
            <person name="Dieckmann C.L."/>
            <person name="Gladyshev V.N."/>
            <person name="Green P."/>
            <person name="Jorgensen R."/>
            <person name="Mayfield S."/>
            <person name="Mueller-Roeber B."/>
            <person name="Rajamani S."/>
            <person name="Sayre R.T."/>
            <person name="Brokstein P."/>
            <person name="Dubchak I."/>
            <person name="Goodstein D."/>
            <person name="Hornick L."/>
            <person name="Huang Y.W."/>
            <person name="Jhaveri J."/>
            <person name="Luo Y."/>
            <person name="Martinez D."/>
            <person name="Ngau W.C."/>
            <person name="Otillar B."/>
            <person name="Poliakov A."/>
            <person name="Porter A."/>
            <person name="Szajkowski L."/>
            <person name="Werner G."/>
            <person name="Zhou K."/>
            <person name="Grigoriev I.V."/>
            <person name="Rokhsar D.S."/>
            <person name="Grossman A.R."/>
        </authorList>
    </citation>
    <scope>NUCLEOTIDE SEQUENCE [LARGE SCALE GENOMIC DNA]</scope>
    <source>
        <strain evidence="3">CC-503</strain>
    </source>
</reference>
<keyword evidence="1" id="KW-0812">Transmembrane</keyword>
<dbReference type="EMBL" id="KZ454953">
    <property type="protein sequence ID" value="PNW69668.1"/>
    <property type="molecule type" value="Genomic_DNA"/>
</dbReference>
<proteinExistence type="predicted"/>
<dbReference type="OrthoDB" id="542372at2759"/>
<name>A0A2K3CN32_CHLRE</name>